<evidence type="ECO:0000256" key="2">
    <source>
        <dbReference type="ARBA" id="ARBA00022771"/>
    </source>
</evidence>
<dbReference type="SUPFAM" id="SSF57903">
    <property type="entry name" value="FYVE/PHD zinc finger"/>
    <property type="match status" value="1"/>
</dbReference>
<dbReference type="SMART" id="SM00249">
    <property type="entry name" value="PHD"/>
    <property type="match status" value="1"/>
</dbReference>
<protein>
    <recommendedName>
        <fullName evidence="5">Zinc finger PHD-type domain-containing protein</fullName>
    </recommendedName>
</protein>
<sequence length="352" mass="40794">MTKCAACGRYLSQSDSVACTKCSLRYHQLCAGKFKNGKVPKLWSCPECQKNVPRDYNMDTPVRPALPCRLSEDENNMSIGEQEPHNSTATDSTEEFKIALEIRLFREELHTLHSEIKNIRQDMCELLSKNDARIEWLESRMEAVEKPMECKDRKGERLESLIAELRLEINDKEQELLANDIEITNLPENNNENPHNIVKLIAVKLGVQIDDRDVVSAERVGSLRYVRSTNRTGEGTLKGGGDTHDDVGRPRPLVIRLARRTLRDELLHSMRVRRGVNTADFGLHSEPRAFYINERLTKYNRHLLRKVRDERKRLSWKYVWTKRGRIYVRQDEGKQSFLIRTDKEMTKVFGSG</sequence>
<dbReference type="Pfam" id="PF25298">
    <property type="entry name" value="Baculo_FP_2nd"/>
    <property type="match status" value="1"/>
</dbReference>
<dbReference type="PROSITE" id="PS01359">
    <property type="entry name" value="ZF_PHD_1"/>
    <property type="match status" value="1"/>
</dbReference>
<feature type="coiled-coil region" evidence="4">
    <location>
        <begin position="155"/>
        <end position="182"/>
    </location>
</feature>
<feature type="domain" description="Zinc finger PHD-type" evidence="5">
    <location>
        <begin position="3"/>
        <end position="49"/>
    </location>
</feature>
<keyword evidence="3" id="KW-0862">Zinc</keyword>
<evidence type="ECO:0000256" key="1">
    <source>
        <dbReference type="ARBA" id="ARBA00022723"/>
    </source>
</evidence>
<reference evidence="6" key="1">
    <citation type="submission" date="2021-12" db="EMBL/GenBank/DDBJ databases">
        <authorList>
            <person name="King R."/>
        </authorList>
    </citation>
    <scope>NUCLEOTIDE SEQUENCE</scope>
</reference>
<evidence type="ECO:0000313" key="6">
    <source>
        <dbReference type="EMBL" id="CAG9784060.1"/>
    </source>
</evidence>
<dbReference type="Gene3D" id="3.30.40.10">
    <property type="entry name" value="Zinc/RING finger domain, C3HC4 (zinc finger)"/>
    <property type="match status" value="1"/>
</dbReference>
<dbReference type="OrthoDB" id="7490514at2759"/>
<dbReference type="InterPro" id="IPR013083">
    <property type="entry name" value="Znf_RING/FYVE/PHD"/>
</dbReference>
<dbReference type="InterPro" id="IPR001965">
    <property type="entry name" value="Znf_PHD"/>
</dbReference>
<keyword evidence="2" id="KW-0863">Zinc-finger</keyword>
<evidence type="ECO:0000259" key="5">
    <source>
        <dbReference type="SMART" id="SM00249"/>
    </source>
</evidence>
<evidence type="ECO:0000313" key="7">
    <source>
        <dbReference type="Proteomes" id="UP001153714"/>
    </source>
</evidence>
<keyword evidence="1" id="KW-0479">Metal-binding</keyword>
<dbReference type="AlphaFoldDB" id="A0A9N9W8G4"/>
<proteinExistence type="predicted"/>
<name>A0A9N9W8G4_9NEOP</name>
<reference evidence="6" key="2">
    <citation type="submission" date="2022-10" db="EMBL/GenBank/DDBJ databases">
        <authorList>
            <consortium name="ENA_rothamsted_submissions"/>
            <consortium name="culmorum"/>
            <person name="King R."/>
        </authorList>
    </citation>
    <scope>NUCLEOTIDE SEQUENCE</scope>
</reference>
<dbReference type="CDD" id="cd15489">
    <property type="entry name" value="PHD_SF"/>
    <property type="match status" value="1"/>
</dbReference>
<keyword evidence="7" id="KW-1185">Reference proteome</keyword>
<dbReference type="InterPro" id="IPR057251">
    <property type="entry name" value="FP_C"/>
</dbReference>
<gene>
    <name evidence="6" type="ORF">DIATSA_LOCUS2179</name>
</gene>
<keyword evidence="4" id="KW-0175">Coiled coil</keyword>
<accession>A0A9N9W8G4</accession>
<organism evidence="6 7">
    <name type="scientific">Diatraea saccharalis</name>
    <name type="common">sugarcane borer</name>
    <dbReference type="NCBI Taxonomy" id="40085"/>
    <lineage>
        <taxon>Eukaryota</taxon>
        <taxon>Metazoa</taxon>
        <taxon>Ecdysozoa</taxon>
        <taxon>Arthropoda</taxon>
        <taxon>Hexapoda</taxon>
        <taxon>Insecta</taxon>
        <taxon>Pterygota</taxon>
        <taxon>Neoptera</taxon>
        <taxon>Endopterygota</taxon>
        <taxon>Lepidoptera</taxon>
        <taxon>Glossata</taxon>
        <taxon>Ditrysia</taxon>
        <taxon>Pyraloidea</taxon>
        <taxon>Crambidae</taxon>
        <taxon>Crambinae</taxon>
        <taxon>Diatraea</taxon>
    </lineage>
</organism>
<dbReference type="InterPro" id="IPR019786">
    <property type="entry name" value="Zinc_finger_PHD-type_CS"/>
</dbReference>
<dbReference type="EMBL" id="OU893342">
    <property type="protein sequence ID" value="CAG9784060.1"/>
    <property type="molecule type" value="Genomic_DNA"/>
</dbReference>
<dbReference type="InterPro" id="IPR019787">
    <property type="entry name" value="Znf_PHD-finger"/>
</dbReference>
<dbReference type="GO" id="GO:0008270">
    <property type="term" value="F:zinc ion binding"/>
    <property type="evidence" value="ECO:0007669"/>
    <property type="project" value="UniProtKB-KW"/>
</dbReference>
<evidence type="ECO:0000256" key="3">
    <source>
        <dbReference type="ARBA" id="ARBA00022833"/>
    </source>
</evidence>
<dbReference type="InterPro" id="IPR011011">
    <property type="entry name" value="Znf_FYVE_PHD"/>
</dbReference>
<evidence type="ECO:0000256" key="4">
    <source>
        <dbReference type="SAM" id="Coils"/>
    </source>
</evidence>
<dbReference type="Proteomes" id="UP001153714">
    <property type="component" value="Chromosome 11"/>
</dbReference>
<dbReference type="Pfam" id="PF00628">
    <property type="entry name" value="PHD"/>
    <property type="match status" value="1"/>
</dbReference>